<gene>
    <name evidence="4" type="ORF">KTC_39220</name>
</gene>
<accession>A0A455SPT2</accession>
<dbReference type="AlphaFoldDB" id="A0A455SPT2"/>
<dbReference type="PANTHER" id="PTHR10584:SF166">
    <property type="entry name" value="RIBOKINASE"/>
    <property type="match status" value="1"/>
</dbReference>
<evidence type="ECO:0000256" key="1">
    <source>
        <dbReference type="ARBA" id="ARBA00022679"/>
    </source>
</evidence>
<dbReference type="Pfam" id="PF00294">
    <property type="entry name" value="PfkB"/>
    <property type="match status" value="1"/>
</dbReference>
<sequence>MFEAEQVALTAAGSAFHTGVALQKLGIGTGLMGKVGDDDFGRILLQALEPYGPILTESMIIAAGEASSCAIVVEKPGREHTVIYSPGCNKTFSVNDIRYRLLENIALFHVATPALLPCMYQNNGEGLLALMQQAKERGVTTSLDLSFPTLLGVKPEWNEMLSAVLPSVDVVLVNVETLLFLLRRPLYEKFTARANKIKPVDRVSPELVSTLARTLMEMGPKMVGLKLGHRGFYLRTASFALLEQMGRAQPSGLVNWADREIWAPCFKVDVTSTTGAGDTALAGFLLGLLRGMSPVAALSAACAVGASSVEAPDALSGVRSWPEIMERLAAGWPRLLPGKKVRTPLDMEAFKWRWSETDEVWLGPEDSRY</sequence>
<dbReference type="InterPro" id="IPR011611">
    <property type="entry name" value="PfkB_dom"/>
</dbReference>
<evidence type="ECO:0000259" key="3">
    <source>
        <dbReference type="Pfam" id="PF00294"/>
    </source>
</evidence>
<name>A0A455SPT2_9CHLR</name>
<evidence type="ECO:0000256" key="2">
    <source>
        <dbReference type="ARBA" id="ARBA00022777"/>
    </source>
</evidence>
<proteinExistence type="predicted"/>
<keyword evidence="1" id="KW-0808">Transferase</keyword>
<dbReference type="InterPro" id="IPR002173">
    <property type="entry name" value="Carboh/pur_kinase_PfkB_CS"/>
</dbReference>
<dbReference type="PROSITE" id="PS00584">
    <property type="entry name" value="PFKB_KINASES_2"/>
    <property type="match status" value="1"/>
</dbReference>
<evidence type="ECO:0000313" key="4">
    <source>
        <dbReference type="EMBL" id="BBH89171.1"/>
    </source>
</evidence>
<reference evidence="4" key="1">
    <citation type="submission" date="2018-12" db="EMBL/GenBank/DDBJ databases">
        <title>Novel natural products biosynthetic potential of the class Ktedonobacteria.</title>
        <authorList>
            <person name="Zheng Y."/>
            <person name="Saitou A."/>
            <person name="Wang C.M."/>
            <person name="Toyoda A."/>
            <person name="Minakuchi Y."/>
            <person name="Sekiguchi Y."/>
            <person name="Ueda K."/>
            <person name="Takano H."/>
            <person name="Sakai Y."/>
            <person name="Yokota A."/>
            <person name="Yabe S."/>
        </authorList>
    </citation>
    <scope>NUCLEOTIDE SEQUENCE</scope>
    <source>
        <strain evidence="4">COM3</strain>
    </source>
</reference>
<dbReference type="PANTHER" id="PTHR10584">
    <property type="entry name" value="SUGAR KINASE"/>
    <property type="match status" value="1"/>
</dbReference>
<dbReference type="InterPro" id="IPR029056">
    <property type="entry name" value="Ribokinase-like"/>
</dbReference>
<dbReference type="Gene3D" id="3.40.1190.20">
    <property type="match status" value="1"/>
</dbReference>
<dbReference type="SUPFAM" id="SSF53613">
    <property type="entry name" value="Ribokinase-like"/>
    <property type="match status" value="1"/>
</dbReference>
<dbReference type="EMBL" id="AP019376">
    <property type="protein sequence ID" value="BBH89171.1"/>
    <property type="molecule type" value="Genomic_DNA"/>
</dbReference>
<protein>
    <submittedName>
        <fullName evidence="4">PfkB family kinase</fullName>
    </submittedName>
</protein>
<keyword evidence="2 4" id="KW-0418">Kinase</keyword>
<dbReference type="GO" id="GO:0016301">
    <property type="term" value="F:kinase activity"/>
    <property type="evidence" value="ECO:0007669"/>
    <property type="project" value="UniProtKB-KW"/>
</dbReference>
<organism evidence="4">
    <name type="scientific">Thermosporothrix sp. COM3</name>
    <dbReference type="NCBI Taxonomy" id="2490863"/>
    <lineage>
        <taxon>Bacteria</taxon>
        <taxon>Bacillati</taxon>
        <taxon>Chloroflexota</taxon>
        <taxon>Ktedonobacteria</taxon>
        <taxon>Ktedonobacterales</taxon>
        <taxon>Thermosporotrichaceae</taxon>
        <taxon>Thermosporothrix</taxon>
    </lineage>
</organism>
<feature type="domain" description="Carbohydrate kinase PfkB" evidence="3">
    <location>
        <begin position="3"/>
        <end position="315"/>
    </location>
</feature>